<dbReference type="FunFam" id="3.40.1490.10:FF:000001">
    <property type="entry name" value="Peptidyl-tRNA hydrolase 2"/>
    <property type="match status" value="1"/>
</dbReference>
<evidence type="ECO:0000313" key="8">
    <source>
        <dbReference type="Proteomes" id="UP000803884"/>
    </source>
</evidence>
<keyword evidence="6" id="KW-1133">Transmembrane helix</keyword>
<feature type="region of interest" description="Disordered" evidence="5">
    <location>
        <begin position="47"/>
        <end position="89"/>
    </location>
</feature>
<dbReference type="GeneID" id="96003234"/>
<keyword evidence="2" id="KW-0378">Hydrolase</keyword>
<accession>A0AB34KZU5</accession>
<dbReference type="Pfam" id="PF01981">
    <property type="entry name" value="PTH2"/>
    <property type="match status" value="1"/>
</dbReference>
<keyword evidence="8" id="KW-1185">Reference proteome</keyword>
<gene>
    <name evidence="7" type="ORF">WHR41_01790</name>
</gene>
<dbReference type="InterPro" id="IPR023476">
    <property type="entry name" value="Pep_tRNA_hydro_II_dom_sf"/>
</dbReference>
<dbReference type="InterPro" id="IPR002833">
    <property type="entry name" value="PTH2"/>
</dbReference>
<proteinExistence type="inferred from homology"/>
<organism evidence="7 8">
    <name type="scientific">Cladosporium halotolerans</name>
    <dbReference type="NCBI Taxonomy" id="1052096"/>
    <lineage>
        <taxon>Eukaryota</taxon>
        <taxon>Fungi</taxon>
        <taxon>Dikarya</taxon>
        <taxon>Ascomycota</taxon>
        <taxon>Pezizomycotina</taxon>
        <taxon>Dothideomycetes</taxon>
        <taxon>Dothideomycetidae</taxon>
        <taxon>Cladosporiales</taxon>
        <taxon>Cladosporiaceae</taxon>
        <taxon>Cladosporium</taxon>
    </lineage>
</organism>
<keyword evidence="6" id="KW-0472">Membrane</keyword>
<evidence type="ECO:0000256" key="3">
    <source>
        <dbReference type="ARBA" id="ARBA00038050"/>
    </source>
</evidence>
<dbReference type="PANTHER" id="PTHR12649:SF11">
    <property type="entry name" value="PEPTIDYL-TRNA HYDROLASE 2, MITOCHONDRIAL"/>
    <property type="match status" value="1"/>
</dbReference>
<dbReference type="Gene3D" id="3.40.1490.10">
    <property type="entry name" value="Bit1"/>
    <property type="match status" value="1"/>
</dbReference>
<comment type="caution">
    <text evidence="7">The sequence shown here is derived from an EMBL/GenBank/DDBJ whole genome shotgun (WGS) entry which is preliminary data.</text>
</comment>
<dbReference type="PANTHER" id="PTHR12649">
    <property type="entry name" value="PEPTIDYL-TRNA HYDROLASE 2"/>
    <property type="match status" value="1"/>
</dbReference>
<dbReference type="GO" id="GO:0004045">
    <property type="term" value="F:peptidyl-tRNA hydrolase activity"/>
    <property type="evidence" value="ECO:0007669"/>
    <property type="project" value="UniProtKB-EC"/>
</dbReference>
<feature type="transmembrane region" description="Helical" evidence="6">
    <location>
        <begin position="12"/>
        <end position="31"/>
    </location>
</feature>
<dbReference type="CDD" id="cd02430">
    <property type="entry name" value="PTH2"/>
    <property type="match status" value="1"/>
</dbReference>
<comment type="catalytic activity">
    <reaction evidence="4">
        <text>an N-acyl-L-alpha-aminoacyl-tRNA + H2O = an N-acyl-L-amino acid + a tRNA + H(+)</text>
        <dbReference type="Rhea" id="RHEA:54448"/>
        <dbReference type="Rhea" id="RHEA-COMP:10123"/>
        <dbReference type="Rhea" id="RHEA-COMP:13883"/>
        <dbReference type="ChEBI" id="CHEBI:15377"/>
        <dbReference type="ChEBI" id="CHEBI:15378"/>
        <dbReference type="ChEBI" id="CHEBI:59874"/>
        <dbReference type="ChEBI" id="CHEBI:78442"/>
        <dbReference type="ChEBI" id="CHEBI:138191"/>
        <dbReference type="EC" id="3.1.1.29"/>
    </reaction>
</comment>
<dbReference type="AlphaFoldDB" id="A0AB34KZU5"/>
<sequence length="213" mass="22409">MAHVQDRGPPSAAAIAIGTAIVAGLTGYFLGQASSIGLFGKSSTRAPAARLSRGHHSQAKPDEAETESEDDDDADDDDSDVQDLGELQTFPGNSEECKLVLVVRSDLGMTKGKIAAQCSHATLACYKMLVRADPSHPVLKRWERLGQAKVALKIDSEEDMLMLQAQAISLGLCAQVIHDAGRTQIASGSATVLGIGPAPKSKINEVTGHLKLL</sequence>
<evidence type="ECO:0000313" key="7">
    <source>
        <dbReference type="EMBL" id="KAL1589801.1"/>
    </source>
</evidence>
<protein>
    <recommendedName>
        <fullName evidence="1">peptidyl-tRNA hydrolase</fullName>
        <ecNumber evidence="1">3.1.1.29</ecNumber>
    </recommendedName>
</protein>
<evidence type="ECO:0000256" key="2">
    <source>
        <dbReference type="ARBA" id="ARBA00022801"/>
    </source>
</evidence>
<keyword evidence="6" id="KW-0812">Transmembrane</keyword>
<feature type="compositionally biased region" description="Acidic residues" evidence="5">
    <location>
        <begin position="64"/>
        <end position="83"/>
    </location>
</feature>
<dbReference type="RefSeq" id="XP_069232906.1">
    <property type="nucleotide sequence ID" value="XM_069370396.1"/>
</dbReference>
<dbReference type="GO" id="GO:0005829">
    <property type="term" value="C:cytosol"/>
    <property type="evidence" value="ECO:0007669"/>
    <property type="project" value="TreeGrafter"/>
</dbReference>
<reference evidence="7 8" key="1">
    <citation type="journal article" date="2020" name="Microbiol. Resour. Announc.">
        <title>Draft Genome Sequence of a Cladosporium Species Isolated from the Mesophotic Ascidian Didemnum maculosum.</title>
        <authorList>
            <person name="Gioti A."/>
            <person name="Siaperas R."/>
            <person name="Nikolaivits E."/>
            <person name="Le Goff G."/>
            <person name="Ouazzani J."/>
            <person name="Kotoulas G."/>
            <person name="Topakas E."/>
        </authorList>
    </citation>
    <scope>NUCLEOTIDE SEQUENCE [LARGE SCALE GENOMIC DNA]</scope>
    <source>
        <strain evidence="7 8">TM138-S3</strain>
    </source>
</reference>
<dbReference type="NCBIfam" id="TIGR00283">
    <property type="entry name" value="arch_pth2"/>
    <property type="match status" value="1"/>
</dbReference>
<dbReference type="Proteomes" id="UP000803884">
    <property type="component" value="Unassembled WGS sequence"/>
</dbReference>
<evidence type="ECO:0000256" key="5">
    <source>
        <dbReference type="SAM" id="MobiDB-lite"/>
    </source>
</evidence>
<evidence type="ECO:0000256" key="4">
    <source>
        <dbReference type="ARBA" id="ARBA00048707"/>
    </source>
</evidence>
<name>A0AB34KZU5_9PEZI</name>
<dbReference type="SUPFAM" id="SSF102462">
    <property type="entry name" value="Peptidyl-tRNA hydrolase II"/>
    <property type="match status" value="1"/>
</dbReference>
<dbReference type="EC" id="3.1.1.29" evidence="1"/>
<comment type="similarity">
    <text evidence="3">Belongs to the PTH2 family.</text>
</comment>
<evidence type="ECO:0000256" key="6">
    <source>
        <dbReference type="SAM" id="Phobius"/>
    </source>
</evidence>
<dbReference type="EMBL" id="JAAQHG020000004">
    <property type="protein sequence ID" value="KAL1589801.1"/>
    <property type="molecule type" value="Genomic_DNA"/>
</dbReference>
<evidence type="ECO:0000256" key="1">
    <source>
        <dbReference type="ARBA" id="ARBA00013260"/>
    </source>
</evidence>